<feature type="transmembrane region" description="Helical" evidence="2">
    <location>
        <begin position="288"/>
        <end position="309"/>
    </location>
</feature>
<reference evidence="3" key="1">
    <citation type="journal article" date="2023" name="G3 (Bethesda)">
        <title>A reference genome for the long-term kleptoplast-retaining sea slug Elysia crispata morphotype clarki.</title>
        <authorList>
            <person name="Eastman K.E."/>
            <person name="Pendleton A.L."/>
            <person name="Shaikh M.A."/>
            <person name="Suttiyut T."/>
            <person name="Ogas R."/>
            <person name="Tomko P."/>
            <person name="Gavelis G."/>
            <person name="Widhalm J.R."/>
            <person name="Wisecaver J.H."/>
        </authorList>
    </citation>
    <scope>NUCLEOTIDE SEQUENCE</scope>
    <source>
        <strain evidence="3">ECLA1</strain>
    </source>
</reference>
<feature type="transmembrane region" description="Helical" evidence="2">
    <location>
        <begin position="565"/>
        <end position="585"/>
    </location>
</feature>
<dbReference type="InterPro" id="IPR032751">
    <property type="entry name" value="Fuseless"/>
</dbReference>
<dbReference type="PANTHER" id="PTHR35270:SF2">
    <property type="entry name" value="FUSELESS, ISOFORM A"/>
    <property type="match status" value="1"/>
</dbReference>
<dbReference type="EMBL" id="JAWDGP010003448">
    <property type="protein sequence ID" value="KAK3774230.1"/>
    <property type="molecule type" value="Genomic_DNA"/>
</dbReference>
<name>A0AAE0ZRG1_9GAST</name>
<gene>
    <name evidence="3" type="ORF">RRG08_050737</name>
</gene>
<organism evidence="3 4">
    <name type="scientific">Elysia crispata</name>
    <name type="common">lettuce slug</name>
    <dbReference type="NCBI Taxonomy" id="231223"/>
    <lineage>
        <taxon>Eukaryota</taxon>
        <taxon>Metazoa</taxon>
        <taxon>Spiralia</taxon>
        <taxon>Lophotrochozoa</taxon>
        <taxon>Mollusca</taxon>
        <taxon>Gastropoda</taxon>
        <taxon>Heterobranchia</taxon>
        <taxon>Euthyneura</taxon>
        <taxon>Panpulmonata</taxon>
        <taxon>Sacoglossa</taxon>
        <taxon>Placobranchoidea</taxon>
        <taxon>Plakobranchidae</taxon>
        <taxon>Elysia</taxon>
    </lineage>
</organism>
<keyword evidence="2" id="KW-1133">Transmembrane helix</keyword>
<evidence type="ECO:0000256" key="2">
    <source>
        <dbReference type="SAM" id="Phobius"/>
    </source>
</evidence>
<feature type="transmembrane region" description="Helical" evidence="2">
    <location>
        <begin position="392"/>
        <end position="414"/>
    </location>
</feature>
<evidence type="ECO:0000313" key="3">
    <source>
        <dbReference type="EMBL" id="KAK3774230.1"/>
    </source>
</evidence>
<feature type="region of interest" description="Disordered" evidence="1">
    <location>
        <begin position="1"/>
        <end position="24"/>
    </location>
</feature>
<dbReference type="Pfam" id="PF15993">
    <property type="entry name" value="Fuseless"/>
    <property type="match status" value="1"/>
</dbReference>
<feature type="transmembrane region" description="Helical" evidence="2">
    <location>
        <begin position="487"/>
        <end position="508"/>
    </location>
</feature>
<feature type="transmembrane region" description="Helical" evidence="2">
    <location>
        <begin position="451"/>
        <end position="475"/>
    </location>
</feature>
<dbReference type="Proteomes" id="UP001283361">
    <property type="component" value="Unassembled WGS sequence"/>
</dbReference>
<evidence type="ECO:0000256" key="1">
    <source>
        <dbReference type="SAM" id="MobiDB-lite"/>
    </source>
</evidence>
<dbReference type="AlphaFoldDB" id="A0AAE0ZRG1"/>
<accession>A0AAE0ZRG1</accession>
<protein>
    <recommendedName>
        <fullName evidence="5">Transmembrane protein</fullName>
    </recommendedName>
</protein>
<feature type="compositionally biased region" description="Polar residues" evidence="1">
    <location>
        <begin position="1"/>
        <end position="12"/>
    </location>
</feature>
<evidence type="ECO:0000313" key="4">
    <source>
        <dbReference type="Proteomes" id="UP001283361"/>
    </source>
</evidence>
<feature type="region of interest" description="Disordered" evidence="1">
    <location>
        <begin position="246"/>
        <end position="282"/>
    </location>
</feature>
<feature type="transmembrane region" description="Helical" evidence="2">
    <location>
        <begin position="329"/>
        <end position="350"/>
    </location>
</feature>
<proteinExistence type="predicted"/>
<feature type="transmembrane region" description="Helical" evidence="2">
    <location>
        <begin position="533"/>
        <end position="553"/>
    </location>
</feature>
<feature type="transmembrane region" description="Helical" evidence="2">
    <location>
        <begin position="362"/>
        <end position="380"/>
    </location>
</feature>
<keyword evidence="4" id="KW-1185">Reference proteome</keyword>
<keyword evidence="2" id="KW-0812">Transmembrane</keyword>
<keyword evidence="2" id="KW-0472">Membrane</keyword>
<dbReference type="PANTHER" id="PTHR35270">
    <property type="entry name" value="FUSELESS, ISOFORM A"/>
    <property type="match status" value="1"/>
</dbReference>
<feature type="compositionally biased region" description="Polar residues" evidence="1">
    <location>
        <begin position="261"/>
        <end position="271"/>
    </location>
</feature>
<evidence type="ECO:0008006" key="5">
    <source>
        <dbReference type="Google" id="ProtNLM"/>
    </source>
</evidence>
<comment type="caution">
    <text evidence="3">The sequence shown here is derived from an EMBL/GenBank/DDBJ whole genome shotgun (WGS) entry which is preliminary data.</text>
</comment>
<sequence length="627" mass="70201">MFSSKNTISKNHAASGRKERVQKVDKKVRRQGLREPFEGAHRRNVVLKLASSQLSLPLTLQPSFPSPTFIRLHTYPSQNAFAAGQETTTGLIDPQERSIRTQSFTQNYGALPTSRPYLASLSGGCVSDPEVGPGYYNKSFEGDQFGSGLEQAKKFSSSCIDERSFFQSDSLTTDRVYSGYHTSMTVGSDSREASSSISHGYQRNNTISETISHFNNTIFQNQTLQTLYPSSQSCQSSDWADNHKKIKSKSTHRENTHGFYQKSSRANGNVQNDRHSKIEDVSPAPSPALRAATVGVAGLWIGPLVVLYWCNTWHITERYVFPDNKEMSAWVCSVFGFGVLTLVTCLQMQISSFILGFASSGVQWSLTCVYTYIMAIACVCQWRGLWALMDHYLGVTMTTAAVSTAIAVGLMLLMRCYLSVLATPAVISPDIPRDKYFSISTFFSVKPDTRYIVWDSLFTVVIVGSLLVSVWRGFWEMMDARLFPNSATNSALVCTALSYCLYLVLSLIQDRLSRFSAYLDSIHWFLKLILEDFVYLVQSIICITHWRGLWFLLDRYDPYRPGSLWVGHAVSFLLLAVTLSAQNLMVRGCATDGAQPEGKGIQMNTSYMGELRRWYRSKKAGKAELTS</sequence>